<reference evidence="1 2" key="1">
    <citation type="submission" date="2019-11" db="EMBL/GenBank/DDBJ databases">
        <title>Whole-genome sequence of a the green, strictly anaerobic photosynthetic bacterium Heliobacillus mobilis DSM 6151.</title>
        <authorList>
            <person name="Kyndt J.A."/>
            <person name="Meyer T.E."/>
        </authorList>
    </citation>
    <scope>NUCLEOTIDE SEQUENCE [LARGE SCALE GENOMIC DNA]</scope>
    <source>
        <strain evidence="1 2">DSM 6151</strain>
    </source>
</reference>
<keyword evidence="2" id="KW-1185">Reference proteome</keyword>
<dbReference type="AlphaFoldDB" id="A0A6I3SN78"/>
<evidence type="ECO:0000313" key="1">
    <source>
        <dbReference type="EMBL" id="MTV50002.1"/>
    </source>
</evidence>
<dbReference type="EMBL" id="WNKU01000017">
    <property type="protein sequence ID" value="MTV50002.1"/>
    <property type="molecule type" value="Genomic_DNA"/>
</dbReference>
<dbReference type="Proteomes" id="UP000430670">
    <property type="component" value="Unassembled WGS sequence"/>
</dbReference>
<sequence length="53" mass="5710">MKNAITNKNNFLLMLPHHLIPVLPTTLSGQAKALLPPVVTSLHRVDRGLAVAS</sequence>
<gene>
    <name evidence="1" type="ORF">GJ688_13560</name>
</gene>
<comment type="caution">
    <text evidence="1">The sequence shown here is derived from an EMBL/GenBank/DDBJ whole genome shotgun (WGS) entry which is preliminary data.</text>
</comment>
<accession>A0A6I3SN78</accession>
<evidence type="ECO:0000313" key="2">
    <source>
        <dbReference type="Proteomes" id="UP000430670"/>
    </source>
</evidence>
<proteinExistence type="predicted"/>
<organism evidence="1 2">
    <name type="scientific">Heliobacterium mobile</name>
    <name type="common">Heliobacillus mobilis</name>
    <dbReference type="NCBI Taxonomy" id="28064"/>
    <lineage>
        <taxon>Bacteria</taxon>
        <taxon>Bacillati</taxon>
        <taxon>Bacillota</taxon>
        <taxon>Clostridia</taxon>
        <taxon>Eubacteriales</taxon>
        <taxon>Heliobacteriaceae</taxon>
        <taxon>Heliobacterium</taxon>
    </lineage>
</organism>
<protein>
    <submittedName>
        <fullName evidence="1">Uncharacterized protein</fullName>
    </submittedName>
</protein>
<name>A0A6I3SN78_HELMO</name>